<organism evidence="2 3">
    <name type="scientific">Pseudocalidococcus azoricus BACA0444</name>
    <dbReference type="NCBI Taxonomy" id="2918990"/>
    <lineage>
        <taxon>Bacteria</taxon>
        <taxon>Bacillati</taxon>
        <taxon>Cyanobacteriota</taxon>
        <taxon>Cyanophyceae</taxon>
        <taxon>Acaryochloridales</taxon>
        <taxon>Thermosynechococcaceae</taxon>
        <taxon>Pseudocalidococcus</taxon>
        <taxon>Pseudocalidococcus azoricus</taxon>
    </lineage>
</organism>
<dbReference type="AlphaFoldDB" id="A0AAE4FV47"/>
<dbReference type="Pfam" id="PF00376">
    <property type="entry name" value="MerR"/>
    <property type="match status" value="1"/>
</dbReference>
<accession>A0AAE4FV47</accession>
<feature type="domain" description="HTH merR-type" evidence="1">
    <location>
        <begin position="28"/>
        <end position="64"/>
    </location>
</feature>
<evidence type="ECO:0000259" key="1">
    <source>
        <dbReference type="PROSITE" id="PS50937"/>
    </source>
</evidence>
<evidence type="ECO:0000313" key="2">
    <source>
        <dbReference type="EMBL" id="MDS3862433.1"/>
    </source>
</evidence>
<proteinExistence type="predicted"/>
<gene>
    <name evidence="2" type="ORF">RIF25_16675</name>
</gene>
<protein>
    <submittedName>
        <fullName evidence="2">MerR family DNA-binding transcriptional regulator</fullName>
    </submittedName>
</protein>
<dbReference type="InterPro" id="IPR009061">
    <property type="entry name" value="DNA-bd_dom_put_sf"/>
</dbReference>
<dbReference type="PROSITE" id="PS50937">
    <property type="entry name" value="HTH_MERR_2"/>
    <property type="match status" value="1"/>
</dbReference>
<keyword evidence="3" id="KW-1185">Reference proteome</keyword>
<keyword evidence="2" id="KW-0238">DNA-binding</keyword>
<evidence type="ECO:0000313" key="3">
    <source>
        <dbReference type="Proteomes" id="UP001268256"/>
    </source>
</evidence>
<name>A0AAE4FV47_9CYAN</name>
<dbReference type="GO" id="GO:0006355">
    <property type="term" value="P:regulation of DNA-templated transcription"/>
    <property type="evidence" value="ECO:0007669"/>
    <property type="project" value="InterPro"/>
</dbReference>
<dbReference type="EMBL" id="JAVMIP010000030">
    <property type="protein sequence ID" value="MDS3862433.1"/>
    <property type="molecule type" value="Genomic_DNA"/>
</dbReference>
<dbReference type="GO" id="GO:0003677">
    <property type="term" value="F:DNA binding"/>
    <property type="evidence" value="ECO:0007669"/>
    <property type="project" value="UniProtKB-KW"/>
</dbReference>
<reference evidence="3" key="1">
    <citation type="submission" date="2023-07" db="EMBL/GenBank/DDBJ databases">
        <authorList>
            <person name="Luz R."/>
            <person name="Cordeiro R."/>
            <person name="Fonseca A."/>
            <person name="Goncalves V."/>
        </authorList>
    </citation>
    <scope>NUCLEOTIDE SEQUENCE [LARGE SCALE GENOMIC DNA]</scope>
    <source>
        <strain evidence="3">BACA0444</strain>
    </source>
</reference>
<dbReference type="Proteomes" id="UP001268256">
    <property type="component" value="Unassembled WGS sequence"/>
</dbReference>
<dbReference type="InterPro" id="IPR000551">
    <property type="entry name" value="MerR-type_HTH_dom"/>
</dbReference>
<comment type="caution">
    <text evidence="2">The sequence shown here is derived from an EMBL/GenBank/DDBJ whole genome shotgun (WGS) entry which is preliminary data.</text>
</comment>
<dbReference type="SUPFAM" id="SSF46955">
    <property type="entry name" value="Putative DNA-binding domain"/>
    <property type="match status" value="1"/>
</dbReference>
<sequence length="75" mass="8721">MKHIRTLKSEVDLRVKRFFKIFLTPPPVLKIRDLTKQSGVSVPTLRYDETLQLIAPPERGENGYPSIWMIIEQNA</sequence>
<dbReference type="Gene3D" id="1.10.1660.10">
    <property type="match status" value="1"/>
</dbReference>